<dbReference type="STRING" id="1920490.GCA_001895925_03267"/>
<reference evidence="1 2" key="1">
    <citation type="submission" date="2018-02" db="EMBL/GenBank/DDBJ databases">
        <authorList>
            <person name="Cohen D.B."/>
            <person name="Kent A.D."/>
        </authorList>
    </citation>
    <scope>NUCLEOTIDE SEQUENCE [LARGE SCALE GENOMIC DNA]</scope>
    <source>
        <strain evidence="1 2">ULC007</strain>
    </source>
</reference>
<organism evidence="1 2">
    <name type="scientific">Phormidesmis priestleyi ULC007</name>
    <dbReference type="NCBI Taxonomy" id="1920490"/>
    <lineage>
        <taxon>Bacteria</taxon>
        <taxon>Bacillati</taxon>
        <taxon>Cyanobacteriota</taxon>
        <taxon>Cyanophyceae</taxon>
        <taxon>Leptolyngbyales</taxon>
        <taxon>Leptolyngbyaceae</taxon>
        <taxon>Phormidesmis</taxon>
    </lineage>
</organism>
<evidence type="ECO:0000313" key="2">
    <source>
        <dbReference type="Proteomes" id="UP000238634"/>
    </source>
</evidence>
<dbReference type="RefSeq" id="WP_073075191.1">
    <property type="nucleotide sequence ID" value="NZ_MPPI01000065.1"/>
</dbReference>
<dbReference type="EMBL" id="PVWG01000068">
    <property type="protein sequence ID" value="PSB15142.1"/>
    <property type="molecule type" value="Genomic_DNA"/>
</dbReference>
<dbReference type="AlphaFoldDB" id="A0A2T1D3P7"/>
<dbReference type="Proteomes" id="UP000238634">
    <property type="component" value="Unassembled WGS sequence"/>
</dbReference>
<gene>
    <name evidence="1" type="ORF">C7B65_25110</name>
</gene>
<reference evidence="1 2" key="2">
    <citation type="submission" date="2018-03" db="EMBL/GenBank/DDBJ databases">
        <title>The ancient ancestry and fast evolution of plastids.</title>
        <authorList>
            <person name="Moore K.R."/>
            <person name="Magnabosco C."/>
            <person name="Momper L."/>
            <person name="Gold D.A."/>
            <person name="Bosak T."/>
            <person name="Fournier G.P."/>
        </authorList>
    </citation>
    <scope>NUCLEOTIDE SEQUENCE [LARGE SCALE GENOMIC DNA]</scope>
    <source>
        <strain evidence="1 2">ULC007</strain>
    </source>
</reference>
<dbReference type="InterPro" id="IPR008307">
    <property type="entry name" value="UCP018957"/>
</dbReference>
<dbReference type="OrthoDB" id="9808776at2"/>
<accession>A0A2T1D3P7</accession>
<dbReference type="InterPro" id="IPR014923">
    <property type="entry name" value="DUF1802"/>
</dbReference>
<evidence type="ECO:0000313" key="1">
    <source>
        <dbReference type="EMBL" id="PSB15142.1"/>
    </source>
</evidence>
<keyword evidence="2" id="KW-1185">Reference proteome</keyword>
<dbReference type="PIRSF" id="PIRSF018957">
    <property type="entry name" value="UCP018957"/>
    <property type="match status" value="1"/>
</dbReference>
<protein>
    <submittedName>
        <fullName evidence="1">DUF1802 domain-containing protein</fullName>
    </submittedName>
</protein>
<sequence>MANLSHALKEWAIAVDALETGRTIVLLRKGGIREQRRFSVEQTQVLLYPTYEHQQPHLLKDDLQAKVKAVPSGWHPETVQISSVAAITEIFQVSEAAVLDSLLPFHIWNAQFAAERFQWKPKLPLYILLLRVSNLSQTHVISYQSEYGGCRSWIDLKEAIALEGATPVLSDTAYSDQVEKICSLLTNP</sequence>
<comment type="caution">
    <text evidence="1">The sequence shown here is derived from an EMBL/GenBank/DDBJ whole genome shotgun (WGS) entry which is preliminary data.</text>
</comment>
<proteinExistence type="predicted"/>
<name>A0A2T1D3P7_9CYAN</name>
<dbReference type="Pfam" id="PF08819">
    <property type="entry name" value="DUF1802"/>
    <property type="match status" value="1"/>
</dbReference>